<dbReference type="Gene3D" id="3.40.50.12780">
    <property type="entry name" value="N-terminal domain of ligase-like"/>
    <property type="match status" value="1"/>
</dbReference>
<comment type="caution">
    <text evidence="5">The sequence shown here is derived from an EMBL/GenBank/DDBJ whole genome shotgun (WGS) entry which is preliminary data.</text>
</comment>
<dbReference type="Gene3D" id="3.30.300.30">
    <property type="match status" value="1"/>
</dbReference>
<name>A0A402BAU5_9CHLR</name>
<evidence type="ECO:0000259" key="3">
    <source>
        <dbReference type="Pfam" id="PF00501"/>
    </source>
</evidence>
<dbReference type="Pfam" id="PF13193">
    <property type="entry name" value="AMP-binding_C"/>
    <property type="match status" value="1"/>
</dbReference>
<evidence type="ECO:0000256" key="2">
    <source>
        <dbReference type="ARBA" id="ARBA00022598"/>
    </source>
</evidence>
<dbReference type="GO" id="GO:0006631">
    <property type="term" value="P:fatty acid metabolic process"/>
    <property type="evidence" value="ECO:0007669"/>
    <property type="project" value="TreeGrafter"/>
</dbReference>
<dbReference type="PROSITE" id="PS00455">
    <property type="entry name" value="AMP_BINDING"/>
    <property type="match status" value="1"/>
</dbReference>
<dbReference type="InterPro" id="IPR020845">
    <property type="entry name" value="AMP-binding_CS"/>
</dbReference>
<dbReference type="RefSeq" id="WP_246039168.1">
    <property type="nucleotide sequence ID" value="NZ_BIFT01000001.1"/>
</dbReference>
<dbReference type="EMBL" id="BIFT01000001">
    <property type="protein sequence ID" value="GCE28412.1"/>
    <property type="molecule type" value="Genomic_DNA"/>
</dbReference>
<dbReference type="PANTHER" id="PTHR43201">
    <property type="entry name" value="ACYL-COA SYNTHETASE"/>
    <property type="match status" value="1"/>
</dbReference>
<dbReference type="SUPFAM" id="SSF56801">
    <property type="entry name" value="Acetyl-CoA synthetase-like"/>
    <property type="match status" value="1"/>
</dbReference>
<evidence type="ECO:0000256" key="1">
    <source>
        <dbReference type="ARBA" id="ARBA00006432"/>
    </source>
</evidence>
<dbReference type="CDD" id="cd05917">
    <property type="entry name" value="FACL_like_2"/>
    <property type="match status" value="1"/>
</dbReference>
<sequence>MNKMQEPAFPEASTLRWSYASATGPIPLLGVTIGDMFDQTVAKYPERPALIVRHQEIRLSYRELQHQVNLCAKALMEMGIQKGQRVGIWAPNCAEWCIIQFATSKIGAILVNLNPAYRLHEIEYGLKDSGCSMLILAADFKSSHYTEMILELLPELTDGTNGQIQSSRLPQLTHIVRLGPEKQTGMLTWDELMAQGEHVDDAALAARQREQEFDDPINIQYTSGTTGYPKGATLSHHNILNNGYFVAELQKLTHEDTLCIPVPLYHCFGMVMGNLGCITHGAAMVYPSAVFDPLAVLQTVQEEQCTALYGVPTMFIAELNHPEFNKFNLSSLRTGVMAGSPCPIEVMKRVIQLMHMQDTEICYGMTETAPVSCQSTLDTPLEKRVSTVGKVGPHLEIKIIDPASGQIVPLGNTGELCTRGYSVMLGYWNNPEATAAAIDQARWMHTGDLATMDGEGYVNIVGRIKDMIIRGGENVYPREIEEFLYTHPSIADVQVIGVPDPKYGEAIVAWIKVRDGAQLSEDEVRAYCQEQIAHYKIPRYIRFTQEYPMTVTGKIQKYLMRQTSIDELGLQDASSTQTA</sequence>
<dbReference type="GO" id="GO:0031956">
    <property type="term" value="F:medium-chain fatty acid-CoA ligase activity"/>
    <property type="evidence" value="ECO:0007669"/>
    <property type="project" value="TreeGrafter"/>
</dbReference>
<comment type="similarity">
    <text evidence="1">Belongs to the ATP-dependent AMP-binding enzyme family.</text>
</comment>
<organism evidence="5 6">
    <name type="scientific">Dictyobacter alpinus</name>
    <dbReference type="NCBI Taxonomy" id="2014873"/>
    <lineage>
        <taxon>Bacteria</taxon>
        <taxon>Bacillati</taxon>
        <taxon>Chloroflexota</taxon>
        <taxon>Ktedonobacteria</taxon>
        <taxon>Ktedonobacterales</taxon>
        <taxon>Dictyobacteraceae</taxon>
        <taxon>Dictyobacter</taxon>
    </lineage>
</organism>
<protein>
    <submittedName>
        <fullName evidence="5">AMP-binding protein</fullName>
    </submittedName>
</protein>
<dbReference type="InterPro" id="IPR000873">
    <property type="entry name" value="AMP-dep_synth/lig_dom"/>
</dbReference>
<accession>A0A402BAU5</accession>
<keyword evidence="6" id="KW-1185">Reference proteome</keyword>
<keyword evidence="2" id="KW-0436">Ligase</keyword>
<dbReference type="InterPro" id="IPR042099">
    <property type="entry name" value="ANL_N_sf"/>
</dbReference>
<gene>
    <name evidence="5" type="ORF">KDA_38960</name>
</gene>
<evidence type="ECO:0000313" key="6">
    <source>
        <dbReference type="Proteomes" id="UP000287171"/>
    </source>
</evidence>
<dbReference type="Proteomes" id="UP000287171">
    <property type="component" value="Unassembled WGS sequence"/>
</dbReference>
<feature type="domain" description="AMP-binding enzyme C-terminal" evidence="4">
    <location>
        <begin position="479"/>
        <end position="554"/>
    </location>
</feature>
<dbReference type="InterPro" id="IPR025110">
    <property type="entry name" value="AMP-bd_C"/>
</dbReference>
<dbReference type="Pfam" id="PF00501">
    <property type="entry name" value="AMP-binding"/>
    <property type="match status" value="1"/>
</dbReference>
<feature type="domain" description="AMP-dependent synthetase/ligase" evidence="3">
    <location>
        <begin position="37"/>
        <end position="428"/>
    </location>
</feature>
<evidence type="ECO:0000259" key="4">
    <source>
        <dbReference type="Pfam" id="PF13193"/>
    </source>
</evidence>
<evidence type="ECO:0000313" key="5">
    <source>
        <dbReference type="EMBL" id="GCE28412.1"/>
    </source>
</evidence>
<proteinExistence type="inferred from homology"/>
<dbReference type="FunFam" id="3.40.50.12780:FF:000003">
    <property type="entry name" value="Long-chain-fatty-acid--CoA ligase FadD"/>
    <property type="match status" value="1"/>
</dbReference>
<reference evidence="6" key="1">
    <citation type="submission" date="2018-12" db="EMBL/GenBank/DDBJ databases">
        <title>Tengunoibacter tsumagoiensis gen. nov., sp. nov., Dictyobacter kobayashii sp. nov., D. alpinus sp. nov., and D. joshuensis sp. nov. and description of Dictyobacteraceae fam. nov. within the order Ktedonobacterales isolated from Tengu-no-mugimeshi.</title>
        <authorList>
            <person name="Wang C.M."/>
            <person name="Zheng Y."/>
            <person name="Sakai Y."/>
            <person name="Toyoda A."/>
            <person name="Minakuchi Y."/>
            <person name="Abe K."/>
            <person name="Yokota A."/>
            <person name="Yabe S."/>
        </authorList>
    </citation>
    <scope>NUCLEOTIDE SEQUENCE [LARGE SCALE GENOMIC DNA]</scope>
    <source>
        <strain evidence="6">Uno16</strain>
    </source>
</reference>
<dbReference type="NCBIfam" id="NF009233">
    <property type="entry name" value="PRK12583.1"/>
    <property type="match status" value="1"/>
</dbReference>
<dbReference type="FunFam" id="3.30.300.30:FF:000008">
    <property type="entry name" value="2,3-dihydroxybenzoate-AMP ligase"/>
    <property type="match status" value="1"/>
</dbReference>
<dbReference type="InterPro" id="IPR045851">
    <property type="entry name" value="AMP-bd_C_sf"/>
</dbReference>
<dbReference type="AlphaFoldDB" id="A0A402BAU5"/>
<dbReference type="PANTHER" id="PTHR43201:SF5">
    <property type="entry name" value="MEDIUM-CHAIN ACYL-COA LIGASE ACSF2, MITOCHONDRIAL"/>
    <property type="match status" value="1"/>
</dbReference>